<dbReference type="PANTHER" id="PTHR44196:SF1">
    <property type="entry name" value="DEHYDROGENASE_REDUCTASE SDR FAMILY MEMBER 7B"/>
    <property type="match status" value="1"/>
</dbReference>
<dbReference type="InterPro" id="IPR036291">
    <property type="entry name" value="NAD(P)-bd_dom_sf"/>
</dbReference>
<dbReference type="Pfam" id="PF00106">
    <property type="entry name" value="adh_short"/>
    <property type="match status" value="1"/>
</dbReference>
<keyword evidence="4" id="KW-1185">Reference proteome</keyword>
<comment type="caution">
    <text evidence="3">The sequence shown here is derived from an EMBL/GenBank/DDBJ whole genome shotgun (WGS) entry which is preliminary data.</text>
</comment>
<organism evidence="3 4">
    <name type="scientific">Terrimonas rubra</name>
    <dbReference type="NCBI Taxonomy" id="1035890"/>
    <lineage>
        <taxon>Bacteria</taxon>
        <taxon>Pseudomonadati</taxon>
        <taxon>Bacteroidota</taxon>
        <taxon>Chitinophagia</taxon>
        <taxon>Chitinophagales</taxon>
        <taxon>Chitinophagaceae</taxon>
        <taxon>Terrimonas</taxon>
    </lineage>
</organism>
<dbReference type="EMBL" id="JBHUOZ010000003">
    <property type="protein sequence ID" value="MFD2920508.1"/>
    <property type="molecule type" value="Genomic_DNA"/>
</dbReference>
<proteinExistence type="inferred from homology"/>
<evidence type="ECO:0000256" key="2">
    <source>
        <dbReference type="ARBA" id="ARBA00023002"/>
    </source>
</evidence>
<dbReference type="RefSeq" id="WP_386098990.1">
    <property type="nucleotide sequence ID" value="NZ_JBHUOZ010000003.1"/>
</dbReference>
<sequence>MQSVIVTGTSGNLGKAVAQKFFSEKYHVFGTVHKGDVFAVAKGGVIWEDITVDLTDDAAAKAFTETAIRKNKDIKAAVLTVGGFAMGNIEKTTAAGIEKMVQLNFYTAFHIARPVWQHMMQRGTGRIYLVGSLPGEDTHKAKAMVAYGLSKSLLFHLADVLNASNENKDVIAKVVVPNIINTPENKKGMPDADTSGWTEPAAIADIIYADCINAVDNGKRKLYV</sequence>
<evidence type="ECO:0000313" key="3">
    <source>
        <dbReference type="EMBL" id="MFD2920508.1"/>
    </source>
</evidence>
<reference evidence="4" key="1">
    <citation type="journal article" date="2019" name="Int. J. Syst. Evol. Microbiol.">
        <title>The Global Catalogue of Microorganisms (GCM) 10K type strain sequencing project: providing services to taxonomists for standard genome sequencing and annotation.</title>
        <authorList>
            <consortium name="The Broad Institute Genomics Platform"/>
            <consortium name="The Broad Institute Genome Sequencing Center for Infectious Disease"/>
            <person name="Wu L."/>
            <person name="Ma J."/>
        </authorList>
    </citation>
    <scope>NUCLEOTIDE SEQUENCE [LARGE SCALE GENOMIC DNA]</scope>
    <source>
        <strain evidence="4">KCTC 23299</strain>
    </source>
</reference>
<evidence type="ECO:0000313" key="4">
    <source>
        <dbReference type="Proteomes" id="UP001597511"/>
    </source>
</evidence>
<dbReference type="PANTHER" id="PTHR44196">
    <property type="entry name" value="DEHYDROGENASE/REDUCTASE SDR FAMILY MEMBER 7B"/>
    <property type="match status" value="1"/>
</dbReference>
<evidence type="ECO:0000256" key="1">
    <source>
        <dbReference type="ARBA" id="ARBA00006484"/>
    </source>
</evidence>
<comment type="similarity">
    <text evidence="1">Belongs to the short-chain dehydrogenases/reductases (SDR) family.</text>
</comment>
<keyword evidence="2" id="KW-0560">Oxidoreductase</keyword>
<protein>
    <submittedName>
        <fullName evidence="3">SDR family NAD(P)-dependent oxidoreductase</fullName>
    </submittedName>
</protein>
<dbReference type="InterPro" id="IPR002347">
    <property type="entry name" value="SDR_fam"/>
</dbReference>
<dbReference type="Gene3D" id="3.40.50.720">
    <property type="entry name" value="NAD(P)-binding Rossmann-like Domain"/>
    <property type="match status" value="1"/>
</dbReference>
<dbReference type="SUPFAM" id="SSF51735">
    <property type="entry name" value="NAD(P)-binding Rossmann-fold domains"/>
    <property type="match status" value="1"/>
</dbReference>
<dbReference type="PRINTS" id="PR00081">
    <property type="entry name" value="GDHRDH"/>
</dbReference>
<accession>A0ABW6A8K5</accession>
<name>A0ABW6A8K5_9BACT</name>
<gene>
    <name evidence="3" type="ORF">ACFS6H_12350</name>
</gene>
<dbReference type="Proteomes" id="UP001597511">
    <property type="component" value="Unassembled WGS sequence"/>
</dbReference>